<dbReference type="InterPro" id="IPR027417">
    <property type="entry name" value="P-loop_NTPase"/>
</dbReference>
<organism evidence="1 2">
    <name type="scientific">Capillimicrobium parvum</name>
    <dbReference type="NCBI Taxonomy" id="2884022"/>
    <lineage>
        <taxon>Bacteria</taxon>
        <taxon>Bacillati</taxon>
        <taxon>Actinomycetota</taxon>
        <taxon>Thermoleophilia</taxon>
        <taxon>Solirubrobacterales</taxon>
        <taxon>Capillimicrobiaceae</taxon>
        <taxon>Capillimicrobium</taxon>
    </lineage>
</organism>
<sequence length="340" mass="37240">MTRTLFLHVGYGRCGTTAIQDLAAARRDELRGRGLLYLRPSDLGLDAQFDRGGNGRALAQADDPPAVADRIAAHVAAAGCPASLVSAEQLIGATDDTLARLVDGLGAHGIRAVAVVYVREQREWLVSRWAQGLKSQAWNMPLDEYLTEHAQRGFRAPRLDYGLRCRRLAAVFGPENLVVRRFARDALVGGDVRLDLFEVLGLDPSGLVDGAQPSSNVSPAVQEAVLLRVTNAADTRGVVERRAMLRSVARNYERNGWPRCHDLFRLASPDTLHAAGDHYAPLNEAFRAEFLPDVPAPVLPCAFPDDYDALTEDDCLDIRAVTALTEFLCYGSWRRVEGKQ</sequence>
<dbReference type="RefSeq" id="WP_259314785.1">
    <property type="nucleotide sequence ID" value="NZ_CP087164.1"/>
</dbReference>
<proteinExistence type="predicted"/>
<dbReference type="SUPFAM" id="SSF52540">
    <property type="entry name" value="P-loop containing nucleoside triphosphate hydrolases"/>
    <property type="match status" value="1"/>
</dbReference>
<evidence type="ECO:0000313" key="1">
    <source>
        <dbReference type="EMBL" id="UGS35128.1"/>
    </source>
</evidence>
<evidence type="ECO:0000313" key="2">
    <source>
        <dbReference type="Proteomes" id="UP001162834"/>
    </source>
</evidence>
<reference evidence="1" key="1">
    <citation type="journal article" date="2022" name="Int. J. Syst. Evol. Microbiol.">
        <title>Pseudomonas aegrilactucae sp. nov. and Pseudomonas morbosilactucae sp. nov., pathogens causing bacterial rot of lettuce in Japan.</title>
        <authorList>
            <person name="Sawada H."/>
            <person name="Fujikawa T."/>
            <person name="Satou M."/>
        </authorList>
    </citation>
    <scope>NUCLEOTIDE SEQUENCE</scope>
    <source>
        <strain evidence="1">0166_1</strain>
    </source>
</reference>
<dbReference type="Gene3D" id="3.40.50.300">
    <property type="entry name" value="P-loop containing nucleotide triphosphate hydrolases"/>
    <property type="match status" value="1"/>
</dbReference>
<accession>A0A9E7C084</accession>
<dbReference type="EMBL" id="CP087164">
    <property type="protein sequence ID" value="UGS35128.1"/>
    <property type="molecule type" value="Genomic_DNA"/>
</dbReference>
<name>A0A9E7C084_9ACTN</name>
<dbReference type="AlphaFoldDB" id="A0A9E7C084"/>
<gene>
    <name evidence="1" type="ORF">DSM104329_01513</name>
</gene>
<dbReference type="KEGG" id="sbae:DSM104329_01513"/>
<keyword evidence="2" id="KW-1185">Reference proteome</keyword>
<evidence type="ECO:0008006" key="3">
    <source>
        <dbReference type="Google" id="ProtNLM"/>
    </source>
</evidence>
<dbReference type="Proteomes" id="UP001162834">
    <property type="component" value="Chromosome"/>
</dbReference>
<protein>
    <recommendedName>
        <fullName evidence="3">Sulfotransferase family protein</fullName>
    </recommendedName>
</protein>